<dbReference type="CDD" id="cd07544">
    <property type="entry name" value="P-type_ATPase_HM"/>
    <property type="match status" value="1"/>
</dbReference>
<gene>
    <name evidence="11" type="ORF">BAU18_002678</name>
</gene>
<protein>
    <recommendedName>
        <fullName evidence="7">Cd(2+)-exporting ATPase</fullName>
        <ecNumber evidence="7">7.2.2.21</ecNumber>
    </recommendedName>
</protein>
<keyword evidence="9" id="KW-0067">ATP-binding</keyword>
<dbReference type="InterPro" id="IPR023214">
    <property type="entry name" value="HAD_sf"/>
</dbReference>
<dbReference type="PRINTS" id="PR00119">
    <property type="entry name" value="CATATPASE"/>
</dbReference>
<keyword evidence="6 9" id="KW-0472">Membrane</keyword>
<evidence type="ECO:0000256" key="5">
    <source>
        <dbReference type="ARBA" id="ARBA00022989"/>
    </source>
</evidence>
<dbReference type="InterPro" id="IPR018303">
    <property type="entry name" value="ATPase_P-typ_P_site"/>
</dbReference>
<dbReference type="InterPro" id="IPR027256">
    <property type="entry name" value="P-typ_ATPase_IB"/>
</dbReference>
<dbReference type="PRINTS" id="PR00120">
    <property type="entry name" value="HATPASE"/>
</dbReference>
<comment type="caution">
    <text evidence="11">The sequence shown here is derived from an EMBL/GenBank/DDBJ whole genome shotgun (WGS) entry which is preliminary data.</text>
</comment>
<dbReference type="NCBIfam" id="TIGR01494">
    <property type="entry name" value="ATPase_P-type"/>
    <property type="match status" value="1"/>
</dbReference>
<dbReference type="InterPro" id="IPR051014">
    <property type="entry name" value="Cation_Transport_ATPase_IB"/>
</dbReference>
<dbReference type="PANTHER" id="PTHR48085:SF5">
    <property type="entry name" value="CADMIUM_ZINC-TRANSPORTING ATPASE HMA4-RELATED"/>
    <property type="match status" value="1"/>
</dbReference>
<keyword evidence="4 9" id="KW-0812">Transmembrane</keyword>
<keyword evidence="9" id="KW-0479">Metal-binding</keyword>
<evidence type="ECO:0000256" key="3">
    <source>
        <dbReference type="ARBA" id="ARBA00022539"/>
    </source>
</evidence>
<reference evidence="12" key="1">
    <citation type="submission" date="2016-06" db="EMBL/GenBank/DDBJ databases">
        <title>Four novel species of enterococci isolated from chicken manure.</title>
        <authorList>
            <person name="Van Tyne D."/>
        </authorList>
    </citation>
    <scope>NUCLEOTIDE SEQUENCE [LARGE SCALE GENOMIC DNA]</scope>
    <source>
        <strain evidence="12">JM9A</strain>
    </source>
</reference>
<comment type="similarity">
    <text evidence="2 9">Belongs to the cation transport ATPase (P-type) (TC 3.A.3) family. Type IB subfamily.</text>
</comment>
<dbReference type="InterPro" id="IPR023298">
    <property type="entry name" value="ATPase_P-typ_TM_dom_sf"/>
</dbReference>
<dbReference type="RefSeq" id="WP_161870397.1">
    <property type="nucleotide sequence ID" value="NZ_MAEI02000001.1"/>
</dbReference>
<dbReference type="Proteomes" id="UP001429357">
    <property type="component" value="Unassembled WGS sequence"/>
</dbReference>
<feature type="transmembrane region" description="Helical" evidence="9">
    <location>
        <begin position="227"/>
        <end position="245"/>
    </location>
</feature>
<dbReference type="Pfam" id="PF00122">
    <property type="entry name" value="E1-E2_ATPase"/>
    <property type="match status" value="1"/>
</dbReference>
<feature type="transmembrane region" description="Helical" evidence="9">
    <location>
        <begin position="29"/>
        <end position="50"/>
    </location>
</feature>
<dbReference type="SUPFAM" id="SSF81665">
    <property type="entry name" value="Calcium ATPase, transmembrane domain M"/>
    <property type="match status" value="1"/>
</dbReference>
<keyword evidence="5 9" id="KW-1133">Transmembrane helix</keyword>
<evidence type="ECO:0000256" key="1">
    <source>
        <dbReference type="ARBA" id="ARBA00004141"/>
    </source>
</evidence>
<dbReference type="Gene3D" id="3.40.1110.10">
    <property type="entry name" value="Calcium-transporting ATPase, cytoplasmic domain N"/>
    <property type="match status" value="1"/>
</dbReference>
<dbReference type="NCBIfam" id="TIGR01512">
    <property type="entry name" value="ATPase-IB2_Cd"/>
    <property type="match status" value="1"/>
</dbReference>
<dbReference type="Gene3D" id="2.70.150.10">
    <property type="entry name" value="Calcium-transporting ATPase, cytoplasmic transduction domain A"/>
    <property type="match status" value="1"/>
</dbReference>
<dbReference type="EC" id="7.2.2.21" evidence="7"/>
<dbReference type="InterPro" id="IPR036412">
    <property type="entry name" value="HAD-like_sf"/>
</dbReference>
<dbReference type="EMBL" id="MAEI02000001">
    <property type="protein sequence ID" value="MEO1783059.1"/>
    <property type="molecule type" value="Genomic_DNA"/>
</dbReference>
<evidence type="ECO:0000256" key="7">
    <source>
        <dbReference type="ARBA" id="ARBA00039103"/>
    </source>
</evidence>
<sequence>MTNFKKLLLVLIVGAVALLAEFGFHQPQLAFWLIVIIGGWMTISMFIGMVKTLASGKYGVDILAITAIVATLAVGDYWSSLVVLIMLTGGDSLEDYASRQASRELTALLDNSPQIAHVIKDTGIVDLPVDEVPMDAIVLVKPGEVIPVDGRVTEGSSFVDEASLTGESKPVDKVVGDEVMSGSLNGDAPLRFKVTKKAADSQYQTLVKLVKESQNKPAHFVRLADHYAVPFTVIAYLIGGIAWFISKDPVRFAQVLVVASPCPLILAAPIALIAGMSRSSRNGIVVKNGTAIEKMARTQTITFDKTGTITAGSLSVAKITVAAGTHTEAELLQLVASAEQESTHILARSLVQEAKKRQLPLLAVEELEERTGQGIQATVAGHQLTIGKADFVGCPKCHQKDQTAVYVAVDQKPVGHITFDDILRPEAAATMEALRKAGVRHLKMLTGDHQTIANHIAQEAGITEVYADCLPADKIKVIQNIPEADRPVMMVGDGVNDAPALAIADVGIAMGAHGSTAASESADAVILKDDLSPVAQAVTIAQDTMKIARQSVLIGLFICVGLMLVAATGIIPTLIGAALQEIVDTISILSALRAKNDRN</sequence>
<feature type="domain" description="P-type ATPase A" evidence="10">
    <location>
        <begin position="112"/>
        <end position="211"/>
    </location>
</feature>
<dbReference type="PROSITE" id="PS00154">
    <property type="entry name" value="ATPASE_E1_E2"/>
    <property type="match status" value="1"/>
</dbReference>
<keyword evidence="12" id="KW-1185">Reference proteome</keyword>
<evidence type="ECO:0000256" key="8">
    <source>
        <dbReference type="ARBA" id="ARBA00049338"/>
    </source>
</evidence>
<evidence type="ECO:0000313" key="12">
    <source>
        <dbReference type="Proteomes" id="UP001429357"/>
    </source>
</evidence>
<dbReference type="Gene3D" id="3.40.50.1000">
    <property type="entry name" value="HAD superfamily/HAD-like"/>
    <property type="match status" value="1"/>
</dbReference>
<name>A0ABV0F4R7_9ENTE</name>
<organism evidence="11 12">
    <name type="scientific">Enterococcus diestrammenae</name>
    <dbReference type="NCBI Taxonomy" id="1155073"/>
    <lineage>
        <taxon>Bacteria</taxon>
        <taxon>Bacillati</taxon>
        <taxon>Bacillota</taxon>
        <taxon>Bacilli</taxon>
        <taxon>Lactobacillales</taxon>
        <taxon>Enterococcaceae</taxon>
        <taxon>Enterococcus</taxon>
    </lineage>
</organism>
<dbReference type="InterPro" id="IPR001757">
    <property type="entry name" value="P_typ_ATPase"/>
</dbReference>
<reference evidence="11 12" key="2">
    <citation type="submission" date="2024-02" db="EMBL/GenBank/DDBJ databases">
        <title>The Genome Sequence of Enterococcus diestrammenae JM9A.</title>
        <authorList>
            <person name="Earl A."/>
            <person name="Manson A."/>
            <person name="Gilmore M."/>
            <person name="Sanders J."/>
            <person name="Shea T."/>
            <person name="Howe W."/>
            <person name="Livny J."/>
            <person name="Cuomo C."/>
            <person name="Neafsey D."/>
            <person name="Birren B."/>
        </authorList>
    </citation>
    <scope>NUCLEOTIDE SEQUENCE [LARGE SCALE GENOMIC DNA]</scope>
    <source>
        <strain evidence="11 12">JM9A</strain>
    </source>
</reference>
<keyword evidence="3" id="KW-0104">Cadmium</keyword>
<evidence type="ECO:0000256" key="4">
    <source>
        <dbReference type="ARBA" id="ARBA00022692"/>
    </source>
</evidence>
<evidence type="ECO:0000313" key="11">
    <source>
        <dbReference type="EMBL" id="MEO1783059.1"/>
    </source>
</evidence>
<evidence type="ECO:0000256" key="2">
    <source>
        <dbReference type="ARBA" id="ARBA00006024"/>
    </source>
</evidence>
<feature type="transmembrane region" description="Helical" evidence="9">
    <location>
        <begin position="552"/>
        <end position="579"/>
    </location>
</feature>
<keyword evidence="9" id="KW-0547">Nucleotide-binding</keyword>
<dbReference type="SUPFAM" id="SSF81653">
    <property type="entry name" value="Calcium ATPase, transduction domain A"/>
    <property type="match status" value="1"/>
</dbReference>
<feature type="transmembrane region" description="Helical" evidence="9">
    <location>
        <begin position="252"/>
        <end position="276"/>
    </location>
</feature>
<evidence type="ECO:0000259" key="10">
    <source>
        <dbReference type="Pfam" id="PF00122"/>
    </source>
</evidence>
<dbReference type="InterPro" id="IPR008250">
    <property type="entry name" value="ATPase_P-typ_transduc_dom_A_sf"/>
</dbReference>
<dbReference type="PANTHER" id="PTHR48085">
    <property type="entry name" value="CADMIUM/ZINC-TRANSPORTING ATPASE HMA2-RELATED"/>
    <property type="match status" value="1"/>
</dbReference>
<keyword evidence="9" id="KW-1003">Cell membrane</keyword>
<dbReference type="SUPFAM" id="SSF56784">
    <property type="entry name" value="HAD-like"/>
    <property type="match status" value="1"/>
</dbReference>
<dbReference type="NCBIfam" id="TIGR01525">
    <property type="entry name" value="ATPase-IB_hvy"/>
    <property type="match status" value="1"/>
</dbReference>
<evidence type="ECO:0000256" key="6">
    <source>
        <dbReference type="ARBA" id="ARBA00023136"/>
    </source>
</evidence>
<accession>A0ABV0F4R7</accession>
<dbReference type="InterPro" id="IPR023299">
    <property type="entry name" value="ATPase_P-typ_cyto_dom_N"/>
</dbReference>
<dbReference type="InterPro" id="IPR059000">
    <property type="entry name" value="ATPase_P-type_domA"/>
</dbReference>
<comment type="subcellular location">
    <subcellularLocation>
        <location evidence="9">Cell membrane</location>
    </subcellularLocation>
    <subcellularLocation>
        <location evidence="1">Membrane</location>
        <topology evidence="1">Multi-pass membrane protein</topology>
    </subcellularLocation>
</comment>
<comment type="catalytic activity">
    <reaction evidence="8">
        <text>Cd(2+)(in) + ATP + H2O = Cd(2+)(out) + ADP + phosphate + H(+)</text>
        <dbReference type="Rhea" id="RHEA:12132"/>
        <dbReference type="ChEBI" id="CHEBI:15377"/>
        <dbReference type="ChEBI" id="CHEBI:15378"/>
        <dbReference type="ChEBI" id="CHEBI:30616"/>
        <dbReference type="ChEBI" id="CHEBI:43474"/>
        <dbReference type="ChEBI" id="CHEBI:48775"/>
        <dbReference type="ChEBI" id="CHEBI:456216"/>
        <dbReference type="EC" id="7.2.2.21"/>
    </reaction>
</comment>
<evidence type="ECO:0000256" key="9">
    <source>
        <dbReference type="RuleBase" id="RU362081"/>
    </source>
</evidence>
<dbReference type="Pfam" id="PF00702">
    <property type="entry name" value="Hydrolase"/>
    <property type="match status" value="1"/>
</dbReference>
<proteinExistence type="inferred from homology"/>